<feature type="compositionally biased region" description="Polar residues" evidence="1">
    <location>
        <begin position="216"/>
        <end position="229"/>
    </location>
</feature>
<name>A0AAN6EQQ7_EXODE</name>
<proteinExistence type="predicted"/>
<dbReference type="GO" id="GO:0005634">
    <property type="term" value="C:nucleus"/>
    <property type="evidence" value="ECO:0007669"/>
    <property type="project" value="TreeGrafter"/>
</dbReference>
<dbReference type="GO" id="GO:0045944">
    <property type="term" value="P:positive regulation of transcription by RNA polymerase II"/>
    <property type="evidence" value="ECO:0007669"/>
    <property type="project" value="TreeGrafter"/>
</dbReference>
<evidence type="ECO:0000256" key="1">
    <source>
        <dbReference type="SAM" id="MobiDB-lite"/>
    </source>
</evidence>
<dbReference type="PANTHER" id="PTHR31644:SF2">
    <property type="entry name" value="TRANSCRIPTIONAL ACTIVATOR ARO80-RELATED"/>
    <property type="match status" value="1"/>
</dbReference>
<dbReference type="AlphaFoldDB" id="A0AAN6EQQ7"/>
<evidence type="ECO:0000313" key="3">
    <source>
        <dbReference type="Proteomes" id="UP001161757"/>
    </source>
</evidence>
<dbReference type="GO" id="GO:0009074">
    <property type="term" value="P:aromatic amino acid family catabolic process"/>
    <property type="evidence" value="ECO:0007669"/>
    <property type="project" value="TreeGrafter"/>
</dbReference>
<accession>A0AAN6EQQ7</accession>
<dbReference type="PANTHER" id="PTHR31644">
    <property type="entry name" value="TRANSCRIPTIONAL ACTIVATOR ARO80-RELATED"/>
    <property type="match status" value="1"/>
</dbReference>
<dbReference type="GO" id="GO:0000981">
    <property type="term" value="F:DNA-binding transcription factor activity, RNA polymerase II-specific"/>
    <property type="evidence" value="ECO:0007669"/>
    <property type="project" value="TreeGrafter"/>
</dbReference>
<feature type="compositionally biased region" description="Low complexity" evidence="1">
    <location>
        <begin position="242"/>
        <end position="259"/>
    </location>
</feature>
<dbReference type="InterPro" id="IPR052780">
    <property type="entry name" value="AAA_Catabolism_Regulators"/>
</dbReference>
<feature type="region of interest" description="Disordered" evidence="1">
    <location>
        <begin position="215"/>
        <end position="299"/>
    </location>
</feature>
<gene>
    <name evidence="2" type="ORF">HRR80_006700</name>
</gene>
<dbReference type="EMBL" id="JAJGCB010000014">
    <property type="protein sequence ID" value="KAJ8989464.1"/>
    <property type="molecule type" value="Genomic_DNA"/>
</dbReference>
<organism evidence="2 3">
    <name type="scientific">Exophiala dermatitidis</name>
    <name type="common">Black yeast-like fungus</name>
    <name type="synonym">Wangiella dermatitidis</name>
    <dbReference type="NCBI Taxonomy" id="5970"/>
    <lineage>
        <taxon>Eukaryota</taxon>
        <taxon>Fungi</taxon>
        <taxon>Dikarya</taxon>
        <taxon>Ascomycota</taxon>
        <taxon>Pezizomycotina</taxon>
        <taxon>Eurotiomycetes</taxon>
        <taxon>Chaetothyriomycetidae</taxon>
        <taxon>Chaetothyriales</taxon>
        <taxon>Herpotrichiellaceae</taxon>
        <taxon>Exophiala</taxon>
    </lineage>
</organism>
<dbReference type="Proteomes" id="UP001161757">
    <property type="component" value="Unassembled WGS sequence"/>
</dbReference>
<evidence type="ECO:0000313" key="2">
    <source>
        <dbReference type="EMBL" id="KAJ8989464.1"/>
    </source>
</evidence>
<protein>
    <submittedName>
        <fullName evidence="2">Uncharacterized protein</fullName>
    </submittedName>
</protein>
<sequence length="352" mass="39603">MFFANRSTTKQMLRGARYINLLDHFQPLLDSWYLGYTQMSCPSPARKILLVDYYYARMYIRSIAIQALVERISNLGSGADQVWQDHEILQSKHAQGFTSIKEVRESSGRILTIAVELCNENLRHYCPVRLYLRIVSASVFLLKSISLGSREAEIVASLKTLDRCIAALQTNYADDIHLSTRYAKPIARHVQRFKRNFRVKKRAFVHAAMASPYRSRASSPFSAGNNRSRGAQPRVSQYGLVDQHQQQQDQFQPHLDQPPASQHRPSYATASTHAHDEQLHGPQRAGDGLSTGQLPAGTIDLSSEFNFGEDESTEDWLAQPFNPQIAPFGQDFMQPGAGLAVDSLDFLSSIQS</sequence>
<comment type="caution">
    <text evidence="2">The sequence shown here is derived from an EMBL/GenBank/DDBJ whole genome shotgun (WGS) entry which is preliminary data.</text>
</comment>
<reference evidence="2" key="1">
    <citation type="submission" date="2023-01" db="EMBL/GenBank/DDBJ databases">
        <title>Exophiala dermititidis isolated from Cystic Fibrosis Patient.</title>
        <authorList>
            <person name="Kurbessoian T."/>
            <person name="Crocker A."/>
            <person name="Murante D."/>
            <person name="Hogan D.A."/>
            <person name="Stajich J.E."/>
        </authorList>
    </citation>
    <scope>NUCLEOTIDE SEQUENCE</scope>
    <source>
        <strain evidence="2">Ex8</strain>
    </source>
</reference>